<evidence type="ECO:0000256" key="6">
    <source>
        <dbReference type="ARBA" id="ARBA00022989"/>
    </source>
</evidence>
<keyword evidence="7 8" id="KW-0472">Membrane</keyword>
<evidence type="ECO:0000256" key="4">
    <source>
        <dbReference type="ARBA" id="ARBA00022679"/>
    </source>
</evidence>
<reference evidence="9 10" key="1">
    <citation type="journal article" date="2019" name="Int. J. Syst. Evol. Microbiol.">
        <title>The Global Catalogue of Microorganisms (GCM) 10K type strain sequencing project: providing services to taxonomists for standard genome sequencing and annotation.</title>
        <authorList>
            <consortium name="The Broad Institute Genomics Platform"/>
            <consortium name="The Broad Institute Genome Sequencing Center for Infectious Disease"/>
            <person name="Wu L."/>
            <person name="Ma J."/>
        </authorList>
    </citation>
    <scope>NUCLEOTIDE SEQUENCE [LARGE SCALE GENOMIC DNA]</scope>
    <source>
        <strain evidence="9 10">JCM 14902</strain>
    </source>
</reference>
<feature type="transmembrane region" description="Helical" evidence="8">
    <location>
        <begin position="234"/>
        <end position="267"/>
    </location>
</feature>
<feature type="transmembrane region" description="Helical" evidence="8">
    <location>
        <begin position="418"/>
        <end position="438"/>
    </location>
</feature>
<keyword evidence="10" id="KW-1185">Reference proteome</keyword>
<dbReference type="PANTHER" id="PTHR33908:SF11">
    <property type="entry name" value="MEMBRANE PROTEIN"/>
    <property type="match status" value="1"/>
</dbReference>
<gene>
    <name evidence="9" type="ORF">GCM10009777_18670</name>
</gene>
<feature type="transmembrane region" description="Helical" evidence="8">
    <location>
        <begin position="153"/>
        <end position="174"/>
    </location>
</feature>
<evidence type="ECO:0000256" key="3">
    <source>
        <dbReference type="ARBA" id="ARBA00022676"/>
    </source>
</evidence>
<dbReference type="InterPro" id="IPR018674">
    <property type="entry name" value="DUF2142_membrane"/>
</dbReference>
<evidence type="ECO:0008006" key="11">
    <source>
        <dbReference type="Google" id="ProtNLM"/>
    </source>
</evidence>
<feature type="transmembrane region" description="Helical" evidence="8">
    <location>
        <begin position="492"/>
        <end position="519"/>
    </location>
</feature>
<dbReference type="Proteomes" id="UP001500326">
    <property type="component" value="Unassembled WGS sequence"/>
</dbReference>
<name>A0ABN2SFY3_9MICO</name>
<keyword evidence="6 8" id="KW-1133">Transmembrane helix</keyword>
<sequence>MGDSMPSVAGGHLDSTTQRRRTFYDSGTEGRVRTPISVWVLTAAFVLLCATWSILTPQLLAPDESAHFSSALRMSQGFDWPDPGEALRPEFVQQLGGERAIPHDERSTIGELREQFPGASDTLDQMTQHPPPYYMIAGGLIAALGGDDLRWDVALLSMRLLGAILAAPLIWLTWNTIRRFTRSERMATVAAMVPFAVPGLAQMLGVANNDTPAILMGSVVIWLAVRVLTGDRRLLTLIGLAAAFGLAGLAKGTLISLAPLVVLVLFFGRGRPAQLGPRIWQTVWPLLIAFVFGQWWWLRNLALFGTLQPYGYTLSDKQWPAGQGPSLPDYVEEVWRVTATSFWGWFGRVNAPLPQILVDVLTVTCLLVVLVGIFRRRERIVDALIVASPIAVSLLLLFRVSWATYADTSEFRGLHGRYFYPVIVALVALGALGASNIVREAAARVAFGRAIVIVSTFMSFFGLAVAYVFFYASDNWSAWRSGVRPLLDMASTPPAVTLVVPAVYGVLLLVGAGMTWIAIRPATTPEASVPLVEAAT</sequence>
<evidence type="ECO:0000313" key="9">
    <source>
        <dbReference type="EMBL" id="GAA1984966.1"/>
    </source>
</evidence>
<feature type="transmembrane region" description="Helical" evidence="8">
    <location>
        <begin position="450"/>
        <end position="472"/>
    </location>
</feature>
<organism evidence="9 10">
    <name type="scientific">Microbacterium pumilum</name>
    <dbReference type="NCBI Taxonomy" id="344165"/>
    <lineage>
        <taxon>Bacteria</taxon>
        <taxon>Bacillati</taxon>
        <taxon>Actinomycetota</taxon>
        <taxon>Actinomycetes</taxon>
        <taxon>Micrococcales</taxon>
        <taxon>Microbacteriaceae</taxon>
        <taxon>Microbacterium</taxon>
    </lineage>
</organism>
<evidence type="ECO:0000256" key="2">
    <source>
        <dbReference type="ARBA" id="ARBA00022475"/>
    </source>
</evidence>
<evidence type="ECO:0000256" key="7">
    <source>
        <dbReference type="ARBA" id="ARBA00023136"/>
    </source>
</evidence>
<feature type="transmembrane region" description="Helical" evidence="8">
    <location>
        <begin position="36"/>
        <end position="55"/>
    </location>
</feature>
<keyword evidence="5 8" id="KW-0812">Transmembrane</keyword>
<keyword evidence="4" id="KW-0808">Transferase</keyword>
<keyword evidence="3" id="KW-0328">Glycosyltransferase</keyword>
<evidence type="ECO:0000256" key="1">
    <source>
        <dbReference type="ARBA" id="ARBA00004651"/>
    </source>
</evidence>
<keyword evidence="2" id="KW-1003">Cell membrane</keyword>
<accession>A0ABN2SFY3</accession>
<proteinExistence type="predicted"/>
<protein>
    <recommendedName>
        <fullName evidence="11">Glycosyltransferase RgtA/B/C/D-like domain-containing protein</fullName>
    </recommendedName>
</protein>
<evidence type="ECO:0000313" key="10">
    <source>
        <dbReference type="Proteomes" id="UP001500326"/>
    </source>
</evidence>
<evidence type="ECO:0000256" key="5">
    <source>
        <dbReference type="ARBA" id="ARBA00022692"/>
    </source>
</evidence>
<comment type="caution">
    <text evidence="9">The sequence shown here is derived from an EMBL/GenBank/DDBJ whole genome shotgun (WGS) entry which is preliminary data.</text>
</comment>
<dbReference type="PANTHER" id="PTHR33908">
    <property type="entry name" value="MANNOSYLTRANSFERASE YKCB-RELATED"/>
    <property type="match status" value="1"/>
</dbReference>
<feature type="transmembrane region" description="Helical" evidence="8">
    <location>
        <begin position="380"/>
        <end position="398"/>
    </location>
</feature>
<feature type="transmembrane region" description="Helical" evidence="8">
    <location>
        <begin position="279"/>
        <end position="298"/>
    </location>
</feature>
<evidence type="ECO:0000256" key="8">
    <source>
        <dbReference type="SAM" id="Phobius"/>
    </source>
</evidence>
<feature type="transmembrane region" description="Helical" evidence="8">
    <location>
        <begin position="353"/>
        <end position="373"/>
    </location>
</feature>
<dbReference type="EMBL" id="BAAAOH010000001">
    <property type="protein sequence ID" value="GAA1984966.1"/>
    <property type="molecule type" value="Genomic_DNA"/>
</dbReference>
<dbReference type="InterPro" id="IPR050297">
    <property type="entry name" value="LipidA_mod_glycosyltrf_83"/>
</dbReference>
<comment type="subcellular location">
    <subcellularLocation>
        <location evidence="1">Cell membrane</location>
        <topology evidence="1">Multi-pass membrane protein</topology>
    </subcellularLocation>
</comment>
<dbReference type="Pfam" id="PF09913">
    <property type="entry name" value="DUF2142"/>
    <property type="match status" value="1"/>
</dbReference>